<reference evidence="1" key="1">
    <citation type="submission" date="2024-06" db="EMBL/GenBank/DDBJ databases">
        <title>The genome sequences of Kitasatospora sp. strain HUAS MG31.</title>
        <authorList>
            <person name="Mo P."/>
        </authorList>
    </citation>
    <scope>NUCLEOTIDE SEQUENCE</scope>
    <source>
        <strain evidence="1">HUAS MG31</strain>
    </source>
</reference>
<dbReference type="AlphaFoldDB" id="A0AAU8JPF5"/>
<evidence type="ECO:0000313" key="1">
    <source>
        <dbReference type="EMBL" id="XCM77652.1"/>
    </source>
</evidence>
<proteinExistence type="predicted"/>
<dbReference type="EMBL" id="CP159872">
    <property type="protein sequence ID" value="XCM77652.1"/>
    <property type="molecule type" value="Genomic_DNA"/>
</dbReference>
<sequence>MASTPSEPFGTVVSDIGVKVREFPSTTSSQIGVLPSGFKVGLQCKVRAENIDGNDIWYLLRDRPGWVAARFVANTGNVKFAGDIASGGSASTEDASG</sequence>
<organism evidence="1">
    <name type="scientific">Kitasatospora camelliae</name>
    <dbReference type="NCBI Taxonomy" id="3156397"/>
    <lineage>
        <taxon>Bacteria</taxon>
        <taxon>Bacillati</taxon>
        <taxon>Actinomycetota</taxon>
        <taxon>Actinomycetes</taxon>
        <taxon>Kitasatosporales</taxon>
        <taxon>Streptomycetaceae</taxon>
        <taxon>Kitasatospora</taxon>
    </lineage>
</organism>
<accession>A0AAU8JPF5</accession>
<name>A0AAU8JPF5_9ACTN</name>
<dbReference type="RefSeq" id="WP_354637332.1">
    <property type="nucleotide sequence ID" value="NZ_CP159872.1"/>
</dbReference>
<protein>
    <submittedName>
        <fullName evidence="1">SH3 domain-containing protein</fullName>
    </submittedName>
</protein>
<dbReference type="KEGG" id="kcm:ABWK59_01210"/>
<dbReference type="Gene3D" id="2.30.30.40">
    <property type="entry name" value="SH3 Domains"/>
    <property type="match status" value="1"/>
</dbReference>
<gene>
    <name evidence="1" type="ORF">ABWK59_01210</name>
</gene>